<name>A0A314Y3I4_PRUYE</name>
<protein>
    <submittedName>
        <fullName evidence="1">Uncharacterized protein</fullName>
    </submittedName>
</protein>
<keyword evidence="2" id="KW-1185">Reference proteome</keyword>
<dbReference type="Proteomes" id="UP000250321">
    <property type="component" value="Unassembled WGS sequence"/>
</dbReference>
<sequence length="68" mass="7936">MKWTKLRTGALLVRFMGVDLKTIMFNMERGQVKTEMSFVSKECYSTQREKIEVLSFCTSFCLETTRGL</sequence>
<evidence type="ECO:0000313" key="1">
    <source>
        <dbReference type="EMBL" id="PQQ00117.1"/>
    </source>
</evidence>
<evidence type="ECO:0000313" key="2">
    <source>
        <dbReference type="Proteomes" id="UP000250321"/>
    </source>
</evidence>
<accession>A0A314Y3I4</accession>
<dbReference type="OrthoDB" id="75833at2759"/>
<proteinExistence type="predicted"/>
<comment type="caution">
    <text evidence="1">The sequence shown here is derived from an EMBL/GenBank/DDBJ whole genome shotgun (WGS) entry which is preliminary data.</text>
</comment>
<dbReference type="AlphaFoldDB" id="A0A314Y3I4"/>
<organism evidence="1 2">
    <name type="scientific">Prunus yedoensis var. nudiflora</name>
    <dbReference type="NCBI Taxonomy" id="2094558"/>
    <lineage>
        <taxon>Eukaryota</taxon>
        <taxon>Viridiplantae</taxon>
        <taxon>Streptophyta</taxon>
        <taxon>Embryophyta</taxon>
        <taxon>Tracheophyta</taxon>
        <taxon>Spermatophyta</taxon>
        <taxon>Magnoliopsida</taxon>
        <taxon>eudicotyledons</taxon>
        <taxon>Gunneridae</taxon>
        <taxon>Pentapetalae</taxon>
        <taxon>rosids</taxon>
        <taxon>fabids</taxon>
        <taxon>Rosales</taxon>
        <taxon>Rosaceae</taxon>
        <taxon>Amygdaloideae</taxon>
        <taxon>Amygdaleae</taxon>
        <taxon>Prunus</taxon>
    </lineage>
</organism>
<gene>
    <name evidence="1" type="ORF">Pyn_12383</name>
</gene>
<reference evidence="1 2" key="1">
    <citation type="submission" date="2018-02" db="EMBL/GenBank/DDBJ databases">
        <title>Draft genome of wild Prunus yedoensis var. nudiflora.</title>
        <authorList>
            <person name="Baek S."/>
            <person name="Kim J.-H."/>
            <person name="Choi K."/>
            <person name="Kim G.-B."/>
            <person name="Cho A."/>
            <person name="Jang H."/>
            <person name="Shin C.-H."/>
            <person name="Yu H.-J."/>
            <person name="Mun J.-H."/>
        </authorList>
    </citation>
    <scope>NUCLEOTIDE SEQUENCE [LARGE SCALE GENOMIC DNA]</scope>
    <source>
        <strain evidence="2">cv. Jeju island</strain>
        <tissue evidence="1">Leaf</tissue>
    </source>
</reference>
<dbReference type="EMBL" id="PJQY01001741">
    <property type="protein sequence ID" value="PQQ00117.1"/>
    <property type="molecule type" value="Genomic_DNA"/>
</dbReference>